<evidence type="ECO:0000313" key="3">
    <source>
        <dbReference type="Proteomes" id="UP000298652"/>
    </source>
</evidence>
<name>A0A4U6TY81_SETVI</name>
<proteinExistence type="predicted"/>
<evidence type="ECO:0000313" key="2">
    <source>
        <dbReference type="EMBL" id="TKW02777.1"/>
    </source>
</evidence>
<dbReference type="EMBL" id="CM016559">
    <property type="protein sequence ID" value="TKW02777.1"/>
    <property type="molecule type" value="Genomic_DNA"/>
</dbReference>
<protein>
    <submittedName>
        <fullName evidence="2">Uncharacterized protein</fullName>
    </submittedName>
</protein>
<keyword evidence="1" id="KW-0812">Transmembrane</keyword>
<accession>A0A4U6TY81</accession>
<keyword evidence="1" id="KW-0472">Membrane</keyword>
<organism evidence="2 3">
    <name type="scientific">Setaria viridis</name>
    <name type="common">Green bristlegrass</name>
    <name type="synonym">Setaria italica subsp. viridis</name>
    <dbReference type="NCBI Taxonomy" id="4556"/>
    <lineage>
        <taxon>Eukaryota</taxon>
        <taxon>Viridiplantae</taxon>
        <taxon>Streptophyta</taxon>
        <taxon>Embryophyta</taxon>
        <taxon>Tracheophyta</taxon>
        <taxon>Spermatophyta</taxon>
        <taxon>Magnoliopsida</taxon>
        <taxon>Liliopsida</taxon>
        <taxon>Poales</taxon>
        <taxon>Poaceae</taxon>
        <taxon>PACMAD clade</taxon>
        <taxon>Panicoideae</taxon>
        <taxon>Panicodae</taxon>
        <taxon>Paniceae</taxon>
        <taxon>Cenchrinae</taxon>
        <taxon>Setaria</taxon>
    </lineage>
</organism>
<dbReference type="Proteomes" id="UP000298652">
    <property type="component" value="Chromosome 8"/>
</dbReference>
<feature type="transmembrane region" description="Helical" evidence="1">
    <location>
        <begin position="41"/>
        <end position="58"/>
    </location>
</feature>
<dbReference type="AlphaFoldDB" id="A0A4U6TY81"/>
<gene>
    <name evidence="2" type="ORF">SEVIR_8G262066v2</name>
</gene>
<dbReference type="Gramene" id="TKW02777">
    <property type="protein sequence ID" value="TKW02777"/>
    <property type="gene ID" value="SEVIR_8G262066v2"/>
</dbReference>
<sequence>MDGLLLISSRSSAASCEGDHCLVGVTSVCYQGLRRLDPRRILRILISGDLIVVIAIVFQHTNCRNFT</sequence>
<keyword evidence="3" id="KW-1185">Reference proteome</keyword>
<keyword evidence="1" id="KW-1133">Transmembrane helix</keyword>
<reference evidence="2" key="1">
    <citation type="submission" date="2019-03" db="EMBL/GenBank/DDBJ databases">
        <title>WGS assembly of Setaria viridis.</title>
        <authorList>
            <person name="Huang P."/>
            <person name="Jenkins J."/>
            <person name="Grimwood J."/>
            <person name="Barry K."/>
            <person name="Healey A."/>
            <person name="Mamidi S."/>
            <person name="Sreedasyam A."/>
            <person name="Shu S."/>
            <person name="Feldman M."/>
            <person name="Wu J."/>
            <person name="Yu Y."/>
            <person name="Chen C."/>
            <person name="Johnson J."/>
            <person name="Rokhsar D."/>
            <person name="Baxter I."/>
            <person name="Schmutz J."/>
            <person name="Brutnell T."/>
            <person name="Kellogg E."/>
        </authorList>
    </citation>
    <scope>NUCLEOTIDE SEQUENCE [LARGE SCALE GENOMIC DNA]</scope>
</reference>
<evidence type="ECO:0000256" key="1">
    <source>
        <dbReference type="SAM" id="Phobius"/>
    </source>
</evidence>